<name>A0A2H3CSZ3_ARMGA</name>
<dbReference type="GO" id="GO:0006979">
    <property type="term" value="P:response to oxidative stress"/>
    <property type="evidence" value="ECO:0007669"/>
    <property type="project" value="TreeGrafter"/>
</dbReference>
<dbReference type="Proteomes" id="UP000217790">
    <property type="component" value="Unassembled WGS sequence"/>
</dbReference>
<feature type="domain" description="TLDc" evidence="5">
    <location>
        <begin position="2"/>
        <end position="80"/>
    </location>
</feature>
<comment type="subcellular location">
    <subcellularLocation>
        <location evidence="1">Mitochondrion</location>
    </subcellularLocation>
</comment>
<dbReference type="AlphaFoldDB" id="A0A2H3CSZ3"/>
<proteinExistence type="inferred from homology"/>
<organism evidence="6 7">
    <name type="scientific">Armillaria gallica</name>
    <name type="common">Bulbous honey fungus</name>
    <name type="synonym">Armillaria bulbosa</name>
    <dbReference type="NCBI Taxonomy" id="47427"/>
    <lineage>
        <taxon>Eukaryota</taxon>
        <taxon>Fungi</taxon>
        <taxon>Dikarya</taxon>
        <taxon>Basidiomycota</taxon>
        <taxon>Agaricomycotina</taxon>
        <taxon>Agaricomycetes</taxon>
        <taxon>Agaricomycetidae</taxon>
        <taxon>Agaricales</taxon>
        <taxon>Marasmiineae</taxon>
        <taxon>Physalacriaceae</taxon>
        <taxon>Armillaria</taxon>
    </lineage>
</organism>
<gene>
    <name evidence="6" type="ORF">ARMGADRAFT_947981</name>
</gene>
<dbReference type="EMBL" id="KZ293728">
    <property type="protein sequence ID" value="PBK81558.1"/>
    <property type="molecule type" value="Genomic_DNA"/>
</dbReference>
<keyword evidence="7" id="KW-1185">Reference proteome</keyword>
<dbReference type="OrthoDB" id="26679at2759"/>
<dbReference type="InParanoid" id="A0A2H3CSZ3"/>
<evidence type="ECO:0000313" key="6">
    <source>
        <dbReference type="EMBL" id="PBK81558.1"/>
    </source>
</evidence>
<dbReference type="GO" id="GO:0005634">
    <property type="term" value="C:nucleus"/>
    <property type="evidence" value="ECO:0007669"/>
    <property type="project" value="TreeGrafter"/>
</dbReference>
<dbReference type="GO" id="GO:0005739">
    <property type="term" value="C:mitochondrion"/>
    <property type="evidence" value="ECO:0007669"/>
    <property type="project" value="UniProtKB-SubCell"/>
</dbReference>
<evidence type="ECO:0000313" key="7">
    <source>
        <dbReference type="Proteomes" id="UP000217790"/>
    </source>
</evidence>
<comment type="similarity">
    <text evidence="2">Belongs to the OXR1 family.</text>
</comment>
<feature type="non-terminal residue" evidence="6">
    <location>
        <position position="1"/>
    </location>
</feature>
<dbReference type="Pfam" id="PF07534">
    <property type="entry name" value="TLD"/>
    <property type="match status" value="1"/>
</dbReference>
<sequence>KFSVYKTMGRNDCIALCELDHLSYGGRGASYGLYIDKSLLEGSLVRCLTFGNDVMCLPERMCAGGTGPFECAGLEVWHVG</sequence>
<evidence type="ECO:0000256" key="3">
    <source>
        <dbReference type="ARBA" id="ARBA00023128"/>
    </source>
</evidence>
<protein>
    <recommendedName>
        <fullName evidence="4">Oxidation resistance protein 1</fullName>
    </recommendedName>
</protein>
<accession>A0A2H3CSZ3</accession>
<evidence type="ECO:0000256" key="4">
    <source>
        <dbReference type="ARBA" id="ARBA00040604"/>
    </source>
</evidence>
<dbReference type="PANTHER" id="PTHR23354:SF62">
    <property type="entry name" value="MUSTARD, ISOFORM V"/>
    <property type="match status" value="1"/>
</dbReference>
<dbReference type="STRING" id="47427.A0A2H3CSZ3"/>
<keyword evidence="3" id="KW-0496">Mitochondrion</keyword>
<evidence type="ECO:0000259" key="5">
    <source>
        <dbReference type="Pfam" id="PF07534"/>
    </source>
</evidence>
<reference evidence="7" key="1">
    <citation type="journal article" date="2017" name="Nat. Ecol. Evol.">
        <title>Genome expansion and lineage-specific genetic innovations in the forest pathogenic fungi Armillaria.</title>
        <authorList>
            <person name="Sipos G."/>
            <person name="Prasanna A.N."/>
            <person name="Walter M.C."/>
            <person name="O'Connor E."/>
            <person name="Balint B."/>
            <person name="Krizsan K."/>
            <person name="Kiss B."/>
            <person name="Hess J."/>
            <person name="Varga T."/>
            <person name="Slot J."/>
            <person name="Riley R."/>
            <person name="Boka B."/>
            <person name="Rigling D."/>
            <person name="Barry K."/>
            <person name="Lee J."/>
            <person name="Mihaltcheva S."/>
            <person name="LaButti K."/>
            <person name="Lipzen A."/>
            <person name="Waldron R."/>
            <person name="Moloney N.M."/>
            <person name="Sperisen C."/>
            <person name="Kredics L."/>
            <person name="Vagvoelgyi C."/>
            <person name="Patrignani A."/>
            <person name="Fitzpatrick D."/>
            <person name="Nagy I."/>
            <person name="Doyle S."/>
            <person name="Anderson J.B."/>
            <person name="Grigoriev I.V."/>
            <person name="Gueldener U."/>
            <person name="Muensterkoetter M."/>
            <person name="Nagy L.G."/>
        </authorList>
    </citation>
    <scope>NUCLEOTIDE SEQUENCE [LARGE SCALE GENOMIC DNA]</scope>
    <source>
        <strain evidence="7">Ar21-2</strain>
    </source>
</reference>
<evidence type="ECO:0000256" key="1">
    <source>
        <dbReference type="ARBA" id="ARBA00004173"/>
    </source>
</evidence>
<dbReference type="PANTHER" id="PTHR23354">
    <property type="entry name" value="NUCLEOLAR PROTEIN 7/ESTROGEN RECEPTOR COACTIVATOR-RELATED"/>
    <property type="match status" value="1"/>
</dbReference>
<evidence type="ECO:0000256" key="2">
    <source>
        <dbReference type="ARBA" id="ARBA00009540"/>
    </source>
</evidence>
<dbReference type="InterPro" id="IPR006571">
    <property type="entry name" value="TLDc_dom"/>
</dbReference>